<name>A0A098QWH1_9SPIO</name>
<reference evidence="2 3" key="1">
    <citation type="submission" date="2014-05" db="EMBL/GenBank/DDBJ databases">
        <title>De novo Genome Sequence of Spirocheata sp.</title>
        <authorList>
            <person name="Shivani Y."/>
            <person name="Subhash Y."/>
            <person name="Tushar L."/>
            <person name="Sasikala C."/>
            <person name="Ramana C.V."/>
        </authorList>
    </citation>
    <scope>NUCLEOTIDE SEQUENCE [LARGE SCALE GENOMIC DNA]</scope>
    <source>
        <strain evidence="2 3">JC230</strain>
    </source>
</reference>
<sequence length="246" mass="26213">MNNSSSPKAGWTIDKGQRRAALQSGIYLLLMAVFAGIAYGAIHGQLVVAGNSDATAANIATAPWLWGTEIALWLVIAGLDVAVSLSLFGLFAGTDQALTRGMAVSRILYTLVLGAGISQLFFGFQGAGALDAIQRFETIWYWGLIVFGIHLCLLAFLSARSRFIPWVLTGLLFIAGPAYTVIHVLFVIGGGAKEFGLTLQGIFMIPMTLGELGLALWLIILVYIQRRRTIAHADGDAALSGSETPV</sequence>
<feature type="transmembrane region" description="Helical" evidence="1">
    <location>
        <begin position="20"/>
        <end position="42"/>
    </location>
</feature>
<protein>
    <recommendedName>
        <fullName evidence="4">DUF4386 domain-containing protein</fullName>
    </recommendedName>
</protein>
<evidence type="ECO:0000313" key="2">
    <source>
        <dbReference type="EMBL" id="KGE71891.1"/>
    </source>
</evidence>
<dbReference type="AlphaFoldDB" id="A0A098QWH1"/>
<keyword evidence="1" id="KW-0472">Membrane</keyword>
<proteinExistence type="predicted"/>
<dbReference type="eggNOG" id="ENOG502ZCCM">
    <property type="taxonomic scope" value="Bacteria"/>
</dbReference>
<gene>
    <name evidence="2" type="ORF">DC28_08720</name>
</gene>
<evidence type="ECO:0008006" key="4">
    <source>
        <dbReference type="Google" id="ProtNLM"/>
    </source>
</evidence>
<feature type="transmembrane region" description="Helical" evidence="1">
    <location>
        <begin position="201"/>
        <end position="224"/>
    </location>
</feature>
<keyword evidence="3" id="KW-1185">Reference proteome</keyword>
<feature type="transmembrane region" description="Helical" evidence="1">
    <location>
        <begin position="70"/>
        <end position="94"/>
    </location>
</feature>
<dbReference type="Proteomes" id="UP000029692">
    <property type="component" value="Unassembled WGS sequence"/>
</dbReference>
<dbReference type="InterPro" id="IPR025495">
    <property type="entry name" value="DUF4386"/>
</dbReference>
<comment type="caution">
    <text evidence="2">The sequence shown here is derived from an EMBL/GenBank/DDBJ whole genome shotgun (WGS) entry which is preliminary data.</text>
</comment>
<keyword evidence="1" id="KW-0812">Transmembrane</keyword>
<dbReference type="Pfam" id="PF14329">
    <property type="entry name" value="DUF4386"/>
    <property type="match status" value="1"/>
</dbReference>
<accession>A0A098QWH1</accession>
<feature type="transmembrane region" description="Helical" evidence="1">
    <location>
        <begin position="166"/>
        <end position="189"/>
    </location>
</feature>
<dbReference type="EMBL" id="JNUP01000064">
    <property type="protein sequence ID" value="KGE71891.1"/>
    <property type="molecule type" value="Genomic_DNA"/>
</dbReference>
<organism evidence="2 3">
    <name type="scientific">Spirochaeta lutea</name>
    <dbReference type="NCBI Taxonomy" id="1480694"/>
    <lineage>
        <taxon>Bacteria</taxon>
        <taxon>Pseudomonadati</taxon>
        <taxon>Spirochaetota</taxon>
        <taxon>Spirochaetia</taxon>
        <taxon>Spirochaetales</taxon>
        <taxon>Spirochaetaceae</taxon>
        <taxon>Spirochaeta</taxon>
    </lineage>
</organism>
<dbReference type="RefSeq" id="WP_037547737.1">
    <property type="nucleotide sequence ID" value="NZ_JNUP01000064.1"/>
</dbReference>
<evidence type="ECO:0000256" key="1">
    <source>
        <dbReference type="SAM" id="Phobius"/>
    </source>
</evidence>
<feature type="transmembrane region" description="Helical" evidence="1">
    <location>
        <begin position="106"/>
        <end position="127"/>
    </location>
</feature>
<dbReference type="OrthoDB" id="7060422at2"/>
<keyword evidence="1" id="KW-1133">Transmembrane helix</keyword>
<feature type="transmembrane region" description="Helical" evidence="1">
    <location>
        <begin position="139"/>
        <end position="159"/>
    </location>
</feature>
<evidence type="ECO:0000313" key="3">
    <source>
        <dbReference type="Proteomes" id="UP000029692"/>
    </source>
</evidence>